<dbReference type="Pfam" id="PF06114">
    <property type="entry name" value="Peptidase_M78"/>
    <property type="match status" value="1"/>
</dbReference>
<dbReference type="AlphaFoldDB" id="A0A918XUQ5"/>
<accession>A0A918XUQ5</accession>
<evidence type="ECO:0000313" key="6">
    <source>
        <dbReference type="EMBL" id="GHD56597.1"/>
    </source>
</evidence>
<name>A0A918XUQ5_9PROT</name>
<protein>
    <submittedName>
        <fullName evidence="6">Transcriptional regulator</fullName>
    </submittedName>
</protein>
<dbReference type="InterPro" id="IPR018653">
    <property type="entry name" value="ScfR_C"/>
</dbReference>
<reference evidence="6" key="1">
    <citation type="journal article" date="2014" name="Int. J. Syst. Evol. Microbiol.">
        <title>Complete genome sequence of Corynebacterium casei LMG S-19264T (=DSM 44701T), isolated from a smear-ripened cheese.</title>
        <authorList>
            <consortium name="US DOE Joint Genome Institute (JGI-PGF)"/>
            <person name="Walter F."/>
            <person name="Albersmeier A."/>
            <person name="Kalinowski J."/>
            <person name="Ruckert C."/>
        </authorList>
    </citation>
    <scope>NUCLEOTIDE SEQUENCE</scope>
    <source>
        <strain evidence="6">KCTC 42651</strain>
    </source>
</reference>
<reference evidence="6" key="2">
    <citation type="submission" date="2020-09" db="EMBL/GenBank/DDBJ databases">
        <authorList>
            <person name="Sun Q."/>
            <person name="Kim S."/>
        </authorList>
    </citation>
    <scope>NUCLEOTIDE SEQUENCE</scope>
    <source>
        <strain evidence="6">KCTC 42651</strain>
    </source>
</reference>
<dbReference type="Proteomes" id="UP000630353">
    <property type="component" value="Unassembled WGS sequence"/>
</dbReference>
<evidence type="ECO:0000259" key="5">
    <source>
        <dbReference type="PROSITE" id="PS50943"/>
    </source>
</evidence>
<dbReference type="GO" id="GO:0003700">
    <property type="term" value="F:DNA-binding transcription factor activity"/>
    <property type="evidence" value="ECO:0007669"/>
    <property type="project" value="TreeGrafter"/>
</dbReference>
<dbReference type="RefSeq" id="WP_189992358.1">
    <property type="nucleotide sequence ID" value="NZ_BMZS01000009.1"/>
</dbReference>
<keyword evidence="2" id="KW-0805">Transcription regulation</keyword>
<dbReference type="PIRSF" id="PIRSF019251">
    <property type="entry name" value="Rv0465c"/>
    <property type="match status" value="1"/>
</dbReference>
<dbReference type="SUPFAM" id="SSF47413">
    <property type="entry name" value="lambda repressor-like DNA-binding domains"/>
    <property type="match status" value="1"/>
</dbReference>
<dbReference type="PANTHER" id="PTHR46797:SF23">
    <property type="entry name" value="HTH-TYPE TRANSCRIPTIONAL REGULATOR SUTR"/>
    <property type="match status" value="1"/>
</dbReference>
<feature type="domain" description="HTH cro/C1-type" evidence="5">
    <location>
        <begin position="16"/>
        <end position="70"/>
    </location>
</feature>
<dbReference type="GO" id="GO:0005829">
    <property type="term" value="C:cytosol"/>
    <property type="evidence" value="ECO:0007669"/>
    <property type="project" value="TreeGrafter"/>
</dbReference>
<evidence type="ECO:0000256" key="2">
    <source>
        <dbReference type="ARBA" id="ARBA00023015"/>
    </source>
</evidence>
<dbReference type="CDD" id="cd00093">
    <property type="entry name" value="HTH_XRE"/>
    <property type="match status" value="1"/>
</dbReference>
<dbReference type="Gene3D" id="1.10.260.40">
    <property type="entry name" value="lambda repressor-like DNA-binding domains"/>
    <property type="match status" value="1"/>
</dbReference>
<keyword evidence="4" id="KW-0804">Transcription</keyword>
<dbReference type="InterPro" id="IPR010359">
    <property type="entry name" value="IrrE_HExxH"/>
</dbReference>
<dbReference type="InterPro" id="IPR001387">
    <property type="entry name" value="Cro/C1-type_HTH"/>
</dbReference>
<dbReference type="SMART" id="SM00530">
    <property type="entry name" value="HTH_XRE"/>
    <property type="match status" value="1"/>
</dbReference>
<dbReference type="PANTHER" id="PTHR46797">
    <property type="entry name" value="HTH-TYPE TRANSCRIPTIONAL REGULATOR"/>
    <property type="match status" value="1"/>
</dbReference>
<dbReference type="Pfam" id="PF09856">
    <property type="entry name" value="ScfRs"/>
    <property type="match status" value="1"/>
</dbReference>
<sequence length="481" mass="53976">MANERLDRKAMLGHKIRRFRLDQGLSQTEMAAQIGISPSYLNLIEHNQRPVTVPLLFKLGNAFEIDLKEFAEDDDQRLAAGLSEVFGDPLFEGQGVSDRELRELVAAAPAAAQGVLTLYRAYRRIWESAQVLAHEAGGDGTGDGPLPPDSPVEAVRDVLEAASNHFDDLERAAEELWDEAGLDRDALFAGLRAHVRAAHGIDVRVMPVEVMADTLRRWDYHRRRILISETLLPSARIFHLAVQLALIGHRERLDRIVERVELPNDEARGLFRMTLANYFAGAVMMPYAPFLQAARDLRYDIELLRRRFGASVEQVCHRLTTMQRSGARGVPFFFLRVDNAGNISKRLSGGGFQFARFGGTCPRLVVHDVFRSPGQLLTQVARLPDDTTFLILARTLDPIGGGRDRLQPRYSIALGCELKDARHLVYGDGIDPKKPEVFTPAGVSCRVCERLDCTQRAHPPVNHRIRVDQALRRAQPFDFVR</sequence>
<keyword evidence="3" id="KW-0238">DNA-binding</keyword>
<comment type="caution">
    <text evidence="6">The sequence shown here is derived from an EMBL/GenBank/DDBJ whole genome shotgun (WGS) entry which is preliminary data.</text>
</comment>
<dbReference type="PROSITE" id="PS50943">
    <property type="entry name" value="HTH_CROC1"/>
    <property type="match status" value="1"/>
</dbReference>
<evidence type="ECO:0000256" key="3">
    <source>
        <dbReference type="ARBA" id="ARBA00023125"/>
    </source>
</evidence>
<evidence type="ECO:0000313" key="7">
    <source>
        <dbReference type="Proteomes" id="UP000630353"/>
    </source>
</evidence>
<dbReference type="InterPro" id="IPR050807">
    <property type="entry name" value="TransReg_Diox_bact_type"/>
</dbReference>
<dbReference type="EMBL" id="BMZS01000009">
    <property type="protein sequence ID" value="GHD56597.1"/>
    <property type="molecule type" value="Genomic_DNA"/>
</dbReference>
<dbReference type="Pfam" id="PF01381">
    <property type="entry name" value="HTH_3"/>
    <property type="match status" value="1"/>
</dbReference>
<evidence type="ECO:0000256" key="1">
    <source>
        <dbReference type="ARBA" id="ARBA00007227"/>
    </source>
</evidence>
<dbReference type="InterPro" id="IPR010982">
    <property type="entry name" value="Lambda_DNA-bd_dom_sf"/>
</dbReference>
<organism evidence="6 7">
    <name type="scientific">Thalassobaculum fulvum</name>
    <dbReference type="NCBI Taxonomy" id="1633335"/>
    <lineage>
        <taxon>Bacteria</taxon>
        <taxon>Pseudomonadati</taxon>
        <taxon>Pseudomonadota</taxon>
        <taxon>Alphaproteobacteria</taxon>
        <taxon>Rhodospirillales</taxon>
        <taxon>Thalassobaculaceae</taxon>
        <taxon>Thalassobaculum</taxon>
    </lineage>
</organism>
<gene>
    <name evidence="6" type="ORF">GCM10017083_36810</name>
</gene>
<comment type="similarity">
    <text evidence="1">Belongs to the short-chain fatty acyl-CoA assimilation regulator (ScfR) family.</text>
</comment>
<dbReference type="GO" id="GO:0003677">
    <property type="term" value="F:DNA binding"/>
    <property type="evidence" value="ECO:0007669"/>
    <property type="project" value="UniProtKB-KW"/>
</dbReference>
<proteinExistence type="inferred from homology"/>
<evidence type="ECO:0000256" key="4">
    <source>
        <dbReference type="ARBA" id="ARBA00023163"/>
    </source>
</evidence>
<keyword evidence="7" id="KW-1185">Reference proteome</keyword>
<dbReference type="InterPro" id="IPR026281">
    <property type="entry name" value="HTH_RamB"/>
</dbReference>